<gene>
    <name evidence="1" type="ORF">SCP_1702610</name>
</gene>
<dbReference type="InParanoid" id="A0A401H670"/>
<dbReference type="GeneID" id="38786852"/>
<sequence length="86" mass="9197">MTIFEQAMISSAFLEECITLARQNSQGPTSSPTDTDFSDLSLDDKYASSVSSGSPPHVISKVEATLYYAGISRSPPKLVYLGSDMG</sequence>
<dbReference type="STRING" id="139825.A0A401H670"/>
<dbReference type="RefSeq" id="XP_027620848.1">
    <property type="nucleotide sequence ID" value="XM_027765047.1"/>
</dbReference>
<dbReference type="OrthoDB" id="5424209at2759"/>
<comment type="caution">
    <text evidence="1">The sequence shown here is derived from an EMBL/GenBank/DDBJ whole genome shotgun (WGS) entry which is preliminary data.</text>
</comment>
<evidence type="ECO:0000313" key="2">
    <source>
        <dbReference type="Proteomes" id="UP000287166"/>
    </source>
</evidence>
<organism evidence="1 2">
    <name type="scientific">Sparassis crispa</name>
    <dbReference type="NCBI Taxonomy" id="139825"/>
    <lineage>
        <taxon>Eukaryota</taxon>
        <taxon>Fungi</taxon>
        <taxon>Dikarya</taxon>
        <taxon>Basidiomycota</taxon>
        <taxon>Agaricomycotina</taxon>
        <taxon>Agaricomycetes</taxon>
        <taxon>Polyporales</taxon>
        <taxon>Sparassidaceae</taxon>
        <taxon>Sparassis</taxon>
    </lineage>
</organism>
<dbReference type="EMBL" id="BFAD01000017">
    <property type="protein sequence ID" value="GBE89935.1"/>
    <property type="molecule type" value="Genomic_DNA"/>
</dbReference>
<accession>A0A401H670</accession>
<dbReference type="AlphaFoldDB" id="A0A401H670"/>
<protein>
    <submittedName>
        <fullName evidence="1">Uncharacterized protein</fullName>
    </submittedName>
</protein>
<name>A0A401H670_9APHY</name>
<dbReference type="Proteomes" id="UP000287166">
    <property type="component" value="Unassembled WGS sequence"/>
</dbReference>
<reference evidence="1 2" key="1">
    <citation type="journal article" date="2018" name="Sci. Rep.">
        <title>Genome sequence of the cauliflower mushroom Sparassis crispa (Hanabiratake) and its association with beneficial usage.</title>
        <authorList>
            <person name="Kiyama R."/>
            <person name="Furutani Y."/>
            <person name="Kawaguchi K."/>
            <person name="Nakanishi T."/>
        </authorList>
    </citation>
    <scope>NUCLEOTIDE SEQUENCE [LARGE SCALE GENOMIC DNA]</scope>
</reference>
<proteinExistence type="predicted"/>
<evidence type="ECO:0000313" key="1">
    <source>
        <dbReference type="EMBL" id="GBE89935.1"/>
    </source>
</evidence>
<keyword evidence="2" id="KW-1185">Reference proteome</keyword>